<name>A0ABW1G4U8_9ACTN</name>
<accession>A0ABW1G4U8</accession>
<protein>
    <submittedName>
        <fullName evidence="3">FMN-binding protein</fullName>
    </submittedName>
</protein>
<feature type="compositionally biased region" description="Low complexity" evidence="1">
    <location>
        <begin position="50"/>
        <end position="68"/>
    </location>
</feature>
<evidence type="ECO:0000313" key="3">
    <source>
        <dbReference type="EMBL" id="MFC5908542.1"/>
    </source>
</evidence>
<feature type="domain" description="FMN-binding" evidence="2">
    <location>
        <begin position="108"/>
        <end position="186"/>
    </location>
</feature>
<feature type="region of interest" description="Disordered" evidence="1">
    <location>
        <begin position="27"/>
        <end position="112"/>
    </location>
</feature>
<evidence type="ECO:0000259" key="2">
    <source>
        <dbReference type="SMART" id="SM00900"/>
    </source>
</evidence>
<dbReference type="SMART" id="SM00900">
    <property type="entry name" value="FMN_bind"/>
    <property type="match status" value="1"/>
</dbReference>
<evidence type="ECO:0000313" key="4">
    <source>
        <dbReference type="Proteomes" id="UP001596174"/>
    </source>
</evidence>
<proteinExistence type="predicted"/>
<evidence type="ECO:0000256" key="1">
    <source>
        <dbReference type="SAM" id="MobiDB-lite"/>
    </source>
</evidence>
<dbReference type="EMBL" id="JBHSQJ010000061">
    <property type="protein sequence ID" value="MFC5908542.1"/>
    <property type="molecule type" value="Genomic_DNA"/>
</dbReference>
<dbReference type="InterPro" id="IPR007329">
    <property type="entry name" value="FMN-bd"/>
</dbReference>
<sequence>MRRAVVTTAATAAGIVMLLSMKPHGTELGGSTALGSTGSGTGTAAGSGSGAASTPSAGASSGTSAGTSAGTGSGSASGSGKTSAPGTGSGSSSSSSATRTVTGDSVDTRWGPVQVQLTMQGKKITKVDVVQYPQNNRKDEEINSYALPVLTQETLSAQNADIQAVSGATVTSDGYIQSLQSALDKS</sequence>
<dbReference type="Proteomes" id="UP001596174">
    <property type="component" value="Unassembled WGS sequence"/>
</dbReference>
<reference evidence="4" key="1">
    <citation type="journal article" date="2019" name="Int. J. Syst. Evol. Microbiol.">
        <title>The Global Catalogue of Microorganisms (GCM) 10K type strain sequencing project: providing services to taxonomists for standard genome sequencing and annotation.</title>
        <authorList>
            <consortium name="The Broad Institute Genomics Platform"/>
            <consortium name="The Broad Institute Genome Sequencing Center for Infectious Disease"/>
            <person name="Wu L."/>
            <person name="Ma J."/>
        </authorList>
    </citation>
    <scope>NUCLEOTIDE SEQUENCE [LARGE SCALE GENOMIC DNA]</scope>
    <source>
        <strain evidence="4">JCM 4816</strain>
    </source>
</reference>
<keyword evidence="4" id="KW-1185">Reference proteome</keyword>
<feature type="compositionally biased region" description="Gly residues" evidence="1">
    <location>
        <begin position="37"/>
        <end position="49"/>
    </location>
</feature>
<dbReference type="Pfam" id="PF04205">
    <property type="entry name" value="FMN_bind"/>
    <property type="match status" value="1"/>
</dbReference>
<dbReference type="Gene3D" id="3.90.1010.20">
    <property type="match status" value="1"/>
</dbReference>
<gene>
    <name evidence="3" type="ORF">ACFP3V_15135</name>
</gene>
<comment type="caution">
    <text evidence="3">The sequence shown here is derived from an EMBL/GenBank/DDBJ whole genome shotgun (WGS) entry which is preliminary data.</text>
</comment>
<dbReference type="RefSeq" id="WP_380583537.1">
    <property type="nucleotide sequence ID" value="NZ_JBHSQJ010000061.1"/>
</dbReference>
<organism evidence="3 4">
    <name type="scientific">Streptacidiphilus monticola</name>
    <dbReference type="NCBI Taxonomy" id="2161674"/>
    <lineage>
        <taxon>Bacteria</taxon>
        <taxon>Bacillati</taxon>
        <taxon>Actinomycetota</taxon>
        <taxon>Actinomycetes</taxon>
        <taxon>Kitasatosporales</taxon>
        <taxon>Streptomycetaceae</taxon>
        <taxon>Streptacidiphilus</taxon>
    </lineage>
</organism>
<feature type="compositionally biased region" description="Low complexity" evidence="1">
    <location>
        <begin position="78"/>
        <end position="98"/>
    </location>
</feature>